<feature type="domain" description="Ubiquitin-like protease family profile" evidence="4">
    <location>
        <begin position="70"/>
        <end position="233"/>
    </location>
</feature>
<keyword evidence="2" id="KW-0645">Protease</keyword>
<sequence>MKEFRDWICQGLLQSALRKVANGYNYYKVRNKTLPAPFEFNVVSVSDKNWFYHIFEIGCFLDSSVTHGCVFYYLRKIGFYGKSAAVRFTTTDVYAMFVSQSRNKSVCNVDDMLIDYILGYKIICAVPWSKVDHVMFPMHLEINNVGHWILGRFSLDDMKLYIYNSIRTEDCDVLVTEIVKAYVEILPIFLALVNFSRSGVACNGNIEVVMVDNLPQQNNSDCGVYVASFAEHFISGHEINKEKFDVTSFRERYAYLLYDHGKMKQDNGYVSDDESPGSAPDEVRISLLNLREKS</sequence>
<evidence type="ECO:0000256" key="1">
    <source>
        <dbReference type="ARBA" id="ARBA00005234"/>
    </source>
</evidence>
<dbReference type="EMBL" id="CACSLK010000214">
    <property type="protein sequence ID" value="CAA0805807.1"/>
    <property type="molecule type" value="Genomic_DNA"/>
</dbReference>
<keyword evidence="6" id="KW-1185">Reference proteome</keyword>
<name>A0A9N7MBK5_STRHE</name>
<reference evidence="5" key="1">
    <citation type="submission" date="2019-12" db="EMBL/GenBank/DDBJ databases">
        <authorList>
            <person name="Scholes J."/>
        </authorList>
    </citation>
    <scope>NUCLEOTIDE SEQUENCE</scope>
</reference>
<dbReference type="AlphaFoldDB" id="A0A9N7MBK5"/>
<evidence type="ECO:0000256" key="3">
    <source>
        <dbReference type="ARBA" id="ARBA00022801"/>
    </source>
</evidence>
<dbReference type="InterPro" id="IPR003653">
    <property type="entry name" value="Peptidase_C48_C"/>
</dbReference>
<evidence type="ECO:0000259" key="4">
    <source>
        <dbReference type="PROSITE" id="PS50600"/>
    </source>
</evidence>
<dbReference type="Pfam" id="PF02902">
    <property type="entry name" value="Peptidase_C48"/>
    <property type="match status" value="1"/>
</dbReference>
<dbReference type="PANTHER" id="PTHR33022:SF21">
    <property type="entry name" value="UBIQUITIN-LIKE PROTEASE FAMILY PROFILE DOMAIN-CONTAINING PROTEIN"/>
    <property type="match status" value="1"/>
</dbReference>
<gene>
    <name evidence="5" type="ORF">SHERM_00722</name>
</gene>
<accession>A0A9N7MBK5</accession>
<dbReference type="SUPFAM" id="SSF54001">
    <property type="entry name" value="Cysteine proteinases"/>
    <property type="match status" value="1"/>
</dbReference>
<dbReference type="GO" id="GO:0006508">
    <property type="term" value="P:proteolysis"/>
    <property type="evidence" value="ECO:0007669"/>
    <property type="project" value="UniProtKB-KW"/>
</dbReference>
<comment type="similarity">
    <text evidence="1">Belongs to the peptidase C48 family.</text>
</comment>
<proteinExistence type="inferred from homology"/>
<keyword evidence="3" id="KW-0378">Hydrolase</keyword>
<evidence type="ECO:0000256" key="2">
    <source>
        <dbReference type="ARBA" id="ARBA00022670"/>
    </source>
</evidence>
<dbReference type="PANTHER" id="PTHR33022">
    <property type="entry name" value="DUF1985 DOMAIN-CONTAINING PROTEIN"/>
    <property type="match status" value="1"/>
</dbReference>
<comment type="caution">
    <text evidence="5">The sequence shown here is derived from an EMBL/GenBank/DDBJ whole genome shotgun (WGS) entry which is preliminary data.</text>
</comment>
<evidence type="ECO:0000313" key="5">
    <source>
        <dbReference type="EMBL" id="CAA0805807.1"/>
    </source>
</evidence>
<dbReference type="PROSITE" id="PS50600">
    <property type="entry name" value="ULP_PROTEASE"/>
    <property type="match status" value="1"/>
</dbReference>
<dbReference type="Gene3D" id="3.40.395.10">
    <property type="entry name" value="Adenoviral Proteinase, Chain A"/>
    <property type="match status" value="1"/>
</dbReference>
<dbReference type="GO" id="GO:0008234">
    <property type="term" value="F:cysteine-type peptidase activity"/>
    <property type="evidence" value="ECO:0007669"/>
    <property type="project" value="InterPro"/>
</dbReference>
<dbReference type="InterPro" id="IPR038765">
    <property type="entry name" value="Papain-like_cys_pep_sf"/>
</dbReference>
<evidence type="ECO:0000313" key="6">
    <source>
        <dbReference type="Proteomes" id="UP001153555"/>
    </source>
</evidence>
<dbReference type="OrthoDB" id="1304502at2759"/>
<dbReference type="Proteomes" id="UP001153555">
    <property type="component" value="Unassembled WGS sequence"/>
</dbReference>
<protein>
    <recommendedName>
        <fullName evidence="4">Ubiquitin-like protease family profile domain-containing protein</fullName>
    </recommendedName>
</protein>
<organism evidence="5 6">
    <name type="scientific">Striga hermonthica</name>
    <name type="common">Purple witchweed</name>
    <name type="synonym">Buchnera hermonthica</name>
    <dbReference type="NCBI Taxonomy" id="68872"/>
    <lineage>
        <taxon>Eukaryota</taxon>
        <taxon>Viridiplantae</taxon>
        <taxon>Streptophyta</taxon>
        <taxon>Embryophyta</taxon>
        <taxon>Tracheophyta</taxon>
        <taxon>Spermatophyta</taxon>
        <taxon>Magnoliopsida</taxon>
        <taxon>eudicotyledons</taxon>
        <taxon>Gunneridae</taxon>
        <taxon>Pentapetalae</taxon>
        <taxon>asterids</taxon>
        <taxon>lamiids</taxon>
        <taxon>Lamiales</taxon>
        <taxon>Orobanchaceae</taxon>
        <taxon>Buchnereae</taxon>
        <taxon>Striga</taxon>
    </lineage>
</organism>